<dbReference type="Gene3D" id="1.10.287.130">
    <property type="match status" value="1"/>
</dbReference>
<feature type="transmembrane region" description="Helical" evidence="6">
    <location>
        <begin position="210"/>
        <end position="229"/>
    </location>
</feature>
<keyword evidence="5" id="KW-0902">Two-component regulatory system</keyword>
<dbReference type="Pfam" id="PF00512">
    <property type="entry name" value="HisKA"/>
    <property type="match status" value="1"/>
</dbReference>
<evidence type="ECO:0000256" key="2">
    <source>
        <dbReference type="ARBA" id="ARBA00012438"/>
    </source>
</evidence>
<keyword evidence="9" id="KW-1185">Reference proteome</keyword>
<organism evidence="8 9">
    <name type="scientific">Trichloromonas acetexigens</name>
    <dbReference type="NCBI Taxonomy" id="38815"/>
    <lineage>
        <taxon>Bacteria</taxon>
        <taxon>Pseudomonadati</taxon>
        <taxon>Thermodesulfobacteriota</taxon>
        <taxon>Desulfuromonadia</taxon>
        <taxon>Desulfuromonadales</taxon>
        <taxon>Trichloromonadaceae</taxon>
        <taxon>Trichloromonas</taxon>
    </lineage>
</organism>
<feature type="transmembrane region" description="Helical" evidence="6">
    <location>
        <begin position="179"/>
        <end position="198"/>
    </location>
</feature>
<dbReference type="CDD" id="cd00075">
    <property type="entry name" value="HATPase"/>
    <property type="match status" value="1"/>
</dbReference>
<dbReference type="CDD" id="cd00082">
    <property type="entry name" value="HisKA"/>
    <property type="match status" value="1"/>
</dbReference>
<reference evidence="8 9" key="1">
    <citation type="submission" date="2019-07" db="EMBL/GenBank/DDBJ databases">
        <title>Insights of Desulfuromonas acetexigens electromicrobiology.</title>
        <authorList>
            <person name="Katuri K."/>
            <person name="Sapireddy V."/>
            <person name="Shaw D.R."/>
            <person name="Saikaly P."/>
        </authorList>
    </citation>
    <scope>NUCLEOTIDE SEQUENCE [LARGE SCALE GENOMIC DNA]</scope>
    <source>
        <strain evidence="8 9">2873</strain>
    </source>
</reference>
<feature type="transmembrane region" description="Helical" evidence="6">
    <location>
        <begin position="51"/>
        <end position="68"/>
    </location>
</feature>
<proteinExistence type="predicted"/>
<comment type="catalytic activity">
    <reaction evidence="1">
        <text>ATP + protein L-histidine = ADP + protein N-phospho-L-histidine.</text>
        <dbReference type="EC" id="2.7.13.3"/>
    </reaction>
</comment>
<dbReference type="EMBL" id="VJVV01000008">
    <property type="protein sequence ID" value="TRO80356.1"/>
    <property type="molecule type" value="Genomic_DNA"/>
</dbReference>
<keyword evidence="6" id="KW-0472">Membrane</keyword>
<keyword evidence="6" id="KW-0812">Transmembrane</keyword>
<evidence type="ECO:0000256" key="4">
    <source>
        <dbReference type="ARBA" id="ARBA00022777"/>
    </source>
</evidence>
<dbReference type="Proteomes" id="UP000317155">
    <property type="component" value="Unassembled WGS sequence"/>
</dbReference>
<gene>
    <name evidence="8" type="ORF">FL622_12115</name>
</gene>
<name>A0A550JAW1_9BACT</name>
<evidence type="ECO:0000256" key="3">
    <source>
        <dbReference type="ARBA" id="ARBA00022679"/>
    </source>
</evidence>
<protein>
    <recommendedName>
        <fullName evidence="2">histidine kinase</fullName>
        <ecNumber evidence="2">2.7.13.3</ecNumber>
    </recommendedName>
</protein>
<evidence type="ECO:0000256" key="1">
    <source>
        <dbReference type="ARBA" id="ARBA00000085"/>
    </source>
</evidence>
<dbReference type="InterPro" id="IPR033425">
    <property type="entry name" value="MASE3"/>
</dbReference>
<dbReference type="RefSeq" id="WP_092058641.1">
    <property type="nucleotide sequence ID" value="NZ_FOJJ01000040.1"/>
</dbReference>
<dbReference type="PANTHER" id="PTHR43711:SF26">
    <property type="entry name" value="SENSOR HISTIDINE KINASE RCSC"/>
    <property type="match status" value="1"/>
</dbReference>
<dbReference type="InterPro" id="IPR005467">
    <property type="entry name" value="His_kinase_dom"/>
</dbReference>
<keyword evidence="3" id="KW-0808">Transferase</keyword>
<dbReference type="SUPFAM" id="SSF55785">
    <property type="entry name" value="PYP-like sensor domain (PAS domain)"/>
    <property type="match status" value="1"/>
</dbReference>
<dbReference type="InterPro" id="IPR035965">
    <property type="entry name" value="PAS-like_dom_sf"/>
</dbReference>
<dbReference type="SUPFAM" id="SSF47384">
    <property type="entry name" value="Homodimeric domain of signal transducing histidine kinase"/>
    <property type="match status" value="1"/>
</dbReference>
<keyword evidence="4" id="KW-0418">Kinase</keyword>
<dbReference type="AlphaFoldDB" id="A0A550JAW1"/>
<dbReference type="PROSITE" id="PS50109">
    <property type="entry name" value="HIS_KIN"/>
    <property type="match status" value="1"/>
</dbReference>
<dbReference type="PANTHER" id="PTHR43711">
    <property type="entry name" value="TWO-COMPONENT HISTIDINE KINASE"/>
    <property type="match status" value="1"/>
</dbReference>
<dbReference type="InterPro" id="IPR050736">
    <property type="entry name" value="Sensor_HK_Regulatory"/>
</dbReference>
<dbReference type="InterPro" id="IPR036890">
    <property type="entry name" value="HATPase_C_sf"/>
</dbReference>
<dbReference type="SUPFAM" id="SSF55874">
    <property type="entry name" value="ATPase domain of HSP90 chaperone/DNA topoisomerase II/histidine kinase"/>
    <property type="match status" value="1"/>
</dbReference>
<dbReference type="InterPro" id="IPR003594">
    <property type="entry name" value="HATPase_dom"/>
</dbReference>
<dbReference type="InterPro" id="IPR003661">
    <property type="entry name" value="HisK_dim/P_dom"/>
</dbReference>
<dbReference type="Gene3D" id="3.30.565.10">
    <property type="entry name" value="Histidine kinase-like ATPase, C-terminal domain"/>
    <property type="match status" value="1"/>
</dbReference>
<evidence type="ECO:0000259" key="7">
    <source>
        <dbReference type="PROSITE" id="PS50109"/>
    </source>
</evidence>
<dbReference type="InterPro" id="IPR036097">
    <property type="entry name" value="HisK_dim/P_sf"/>
</dbReference>
<dbReference type="SMART" id="SM00388">
    <property type="entry name" value="HisKA"/>
    <property type="match status" value="1"/>
</dbReference>
<dbReference type="Pfam" id="PF17159">
    <property type="entry name" value="MASE3"/>
    <property type="match status" value="1"/>
</dbReference>
<comment type="caution">
    <text evidence="8">The sequence shown here is derived from an EMBL/GenBank/DDBJ whole genome shotgun (WGS) entry which is preliminary data.</text>
</comment>
<accession>A0A550JAW1</accession>
<dbReference type="SMART" id="SM00387">
    <property type="entry name" value="HATPase_c"/>
    <property type="match status" value="1"/>
</dbReference>
<feature type="transmembrane region" description="Helical" evidence="6">
    <location>
        <begin position="75"/>
        <end position="95"/>
    </location>
</feature>
<sequence length="626" mass="68718">MGDDTGDAVRPGTSAAAGGGVRRFFGQAVLLGLLAATSCCNYLLFHSLAELYAIVIACGIFIIAWTARAHYHNDYLLFIGIAYLFVAAFDTLHMLGYHGMAVFTDIPGYNLGPQLWLAGRFLEAGTLLLAPRFIRRPLPLRPVFAGYGLISALALWSIFGARNFPLCFTPETGLTLFKVIAEYAIVALLLAALIHLVSRRATLDRRIYRLLFASILLTMASELCFTLYISHYGPANLLGHLLKIVSFTLIYFAIIDTALRRPFALLFRDLKEGRDSLLAAQRAAKLGSWSWRPATQEMRWSEETYRLLGLSGEISPPGFDRLIAALDPCDRENARQALEAARHGGSLRMEVRRDDSGEAPVHLRIEGDWELDGDGAPLLAGIVQDISEAVAAEELRREIDGITRHDLRTPLTPIIGIAEVLALTGKNLTDEQRGMLEDIRLSGVRMLDLINRSLTLYKIERGTYQLQPEAFDLLDTLREVLRETAERSATAGVTCRLEPAKEAGTQWIIGERLLCHTLFANLIGNAVEASPPGETVIITVAESAEIWRVSIDNSGEVPESFRPRFFEKYATSGKKGGTGLGTYSAMMAARAHGGTILLHCGAGRTTLTVELPKSPPELLNGENEIP</sequence>
<evidence type="ECO:0000256" key="6">
    <source>
        <dbReference type="SAM" id="Phobius"/>
    </source>
</evidence>
<evidence type="ECO:0000256" key="5">
    <source>
        <dbReference type="ARBA" id="ARBA00023012"/>
    </source>
</evidence>
<dbReference type="GO" id="GO:0000155">
    <property type="term" value="F:phosphorelay sensor kinase activity"/>
    <property type="evidence" value="ECO:0007669"/>
    <property type="project" value="InterPro"/>
</dbReference>
<dbReference type="OrthoDB" id="9787818at2"/>
<dbReference type="Gene3D" id="3.30.450.20">
    <property type="entry name" value="PAS domain"/>
    <property type="match status" value="1"/>
</dbReference>
<evidence type="ECO:0000313" key="9">
    <source>
        <dbReference type="Proteomes" id="UP000317155"/>
    </source>
</evidence>
<feature type="domain" description="Histidine kinase" evidence="7">
    <location>
        <begin position="402"/>
        <end position="615"/>
    </location>
</feature>
<feature type="transmembrane region" description="Helical" evidence="6">
    <location>
        <begin position="141"/>
        <end position="159"/>
    </location>
</feature>
<keyword evidence="6" id="KW-1133">Transmembrane helix</keyword>
<evidence type="ECO:0000313" key="8">
    <source>
        <dbReference type="EMBL" id="TRO80356.1"/>
    </source>
</evidence>
<dbReference type="Pfam" id="PF02518">
    <property type="entry name" value="HATPase_c"/>
    <property type="match status" value="1"/>
</dbReference>
<dbReference type="EC" id="2.7.13.3" evidence="2"/>